<evidence type="ECO:0000313" key="3">
    <source>
        <dbReference type="Proteomes" id="UP000019132"/>
    </source>
</evidence>
<evidence type="ECO:0008006" key="4">
    <source>
        <dbReference type="Google" id="ProtNLM"/>
    </source>
</evidence>
<dbReference type="eggNOG" id="ENOG502SHVY">
    <property type="taxonomic scope" value="Eukaryota"/>
</dbReference>
<dbReference type="HOGENOM" id="CLU_015303_8_2_1"/>
<dbReference type="InterPro" id="IPR052727">
    <property type="entry name" value="Rab4/Rab5_effector"/>
</dbReference>
<keyword evidence="3" id="KW-1185">Reference proteome</keyword>
<reference evidence="3" key="2">
    <citation type="submission" date="2010-04" db="EMBL/GenBank/DDBJ databases">
        <authorList>
            <person name="Buell R."/>
            <person name="Hamilton J."/>
            <person name="Hostetler J."/>
        </authorList>
    </citation>
    <scope>NUCLEOTIDE SEQUENCE [LARGE SCALE GENOMIC DNA]</scope>
    <source>
        <strain evidence="3">DAOM:BR144</strain>
    </source>
</reference>
<evidence type="ECO:0000256" key="1">
    <source>
        <dbReference type="SAM" id="MobiDB-lite"/>
    </source>
</evidence>
<dbReference type="Proteomes" id="UP000019132">
    <property type="component" value="Unassembled WGS sequence"/>
</dbReference>
<reference evidence="2" key="3">
    <citation type="submission" date="2015-02" db="UniProtKB">
        <authorList>
            <consortium name="EnsemblProtists"/>
        </authorList>
    </citation>
    <scope>IDENTIFICATION</scope>
    <source>
        <strain evidence="2">DAOM BR144</strain>
    </source>
</reference>
<dbReference type="EMBL" id="GL376638">
    <property type="status" value="NOT_ANNOTATED_CDS"/>
    <property type="molecule type" value="Genomic_DNA"/>
</dbReference>
<dbReference type="AlphaFoldDB" id="K3WFU4"/>
<reference evidence="3" key="1">
    <citation type="journal article" date="2010" name="Genome Biol.">
        <title>Genome sequence of the necrotrophic plant pathogen Pythium ultimum reveals original pathogenicity mechanisms and effector repertoire.</title>
        <authorList>
            <person name="Levesque C.A."/>
            <person name="Brouwer H."/>
            <person name="Cano L."/>
            <person name="Hamilton J.P."/>
            <person name="Holt C."/>
            <person name="Huitema E."/>
            <person name="Raffaele S."/>
            <person name="Robideau G.P."/>
            <person name="Thines M."/>
            <person name="Win J."/>
            <person name="Zerillo M.M."/>
            <person name="Beakes G.W."/>
            <person name="Boore J.L."/>
            <person name="Busam D."/>
            <person name="Dumas B."/>
            <person name="Ferriera S."/>
            <person name="Fuerstenberg S.I."/>
            <person name="Gachon C.M."/>
            <person name="Gaulin E."/>
            <person name="Govers F."/>
            <person name="Grenville-Briggs L."/>
            <person name="Horner N."/>
            <person name="Hostetler J."/>
            <person name="Jiang R.H."/>
            <person name="Johnson J."/>
            <person name="Krajaejun T."/>
            <person name="Lin H."/>
            <person name="Meijer H.J."/>
            <person name="Moore B."/>
            <person name="Morris P."/>
            <person name="Phuntmart V."/>
            <person name="Puiu D."/>
            <person name="Shetty J."/>
            <person name="Stajich J.E."/>
            <person name="Tripathy S."/>
            <person name="Wawra S."/>
            <person name="van West P."/>
            <person name="Whitty B.R."/>
            <person name="Coutinho P.M."/>
            <person name="Henrissat B."/>
            <person name="Martin F."/>
            <person name="Thomas P.D."/>
            <person name="Tyler B.M."/>
            <person name="De Vries R.P."/>
            <person name="Kamoun S."/>
            <person name="Yandell M."/>
            <person name="Tisserat N."/>
            <person name="Buell C.R."/>
        </authorList>
    </citation>
    <scope>NUCLEOTIDE SEQUENCE</scope>
    <source>
        <strain evidence="3">DAOM:BR144</strain>
    </source>
</reference>
<sequence length="419" mass="45892">MPSDPQDAMRPLVLTPEEQLAIAEEAERVIAETLATNELFVASGRKLPRHEWKRLKSKENLHVYRSRRTDPSECVDGDDDEEDEEESFSSTNSSSALPATKANPSISSSSASSDKSDSNTTRSVIGIMKPTDTPLVIATGIIPGTVEDAVFGSQGHTPQLWRFRDAHMNDRDDCMKILATIVSPTPEEPLKSLSLKWVLNNINPLSRARDAVYIEATGMARDARGEPFGYYLLHSLDKIARIPGLGHLDIVRAQISTCCISRANDQSSFEFFCRGFSELGGNFSATLGNAMYAQYLLNAVDVVDFAYIKKLLWLVHKKRSCGSAALTACLSPEPSDCAICTGKLSKLGHLLYKGVSCEACQLAVCRKCSVVKKVPIDDPSSRQVTMKTLSFCVPCMIEAKEAPTDEVAVALMESMPTWC</sequence>
<dbReference type="EnsemblProtists" id="PYU1_T003835">
    <property type="protein sequence ID" value="PYU1_T003835"/>
    <property type="gene ID" value="PYU1_G003825"/>
</dbReference>
<dbReference type="VEuPathDB" id="FungiDB:PYU1_G003825"/>
<protein>
    <recommendedName>
        <fullName evidence="4">FYVE-type domain-containing protein</fullName>
    </recommendedName>
</protein>
<feature type="compositionally biased region" description="Acidic residues" evidence="1">
    <location>
        <begin position="73"/>
        <end position="87"/>
    </location>
</feature>
<organism evidence="2 3">
    <name type="scientific">Globisporangium ultimum (strain ATCC 200006 / CBS 805.95 / DAOM BR144)</name>
    <name type="common">Pythium ultimum</name>
    <dbReference type="NCBI Taxonomy" id="431595"/>
    <lineage>
        <taxon>Eukaryota</taxon>
        <taxon>Sar</taxon>
        <taxon>Stramenopiles</taxon>
        <taxon>Oomycota</taxon>
        <taxon>Peronosporomycetes</taxon>
        <taxon>Pythiales</taxon>
        <taxon>Pythiaceae</taxon>
        <taxon>Globisporangium</taxon>
    </lineage>
</organism>
<dbReference type="PANTHER" id="PTHR13510:SF44">
    <property type="entry name" value="RABENOSYN-5"/>
    <property type="match status" value="1"/>
</dbReference>
<feature type="compositionally biased region" description="Basic and acidic residues" evidence="1">
    <location>
        <begin position="58"/>
        <end position="71"/>
    </location>
</feature>
<dbReference type="PANTHER" id="PTHR13510">
    <property type="entry name" value="FYVE-FINGER-CONTAINING RAB5 EFFECTOR PROTEIN RABENOSYN-5-RELATED"/>
    <property type="match status" value="1"/>
</dbReference>
<proteinExistence type="predicted"/>
<evidence type="ECO:0000313" key="2">
    <source>
        <dbReference type="EnsemblProtists" id="PYU1_T003835"/>
    </source>
</evidence>
<feature type="region of interest" description="Disordered" evidence="1">
    <location>
        <begin position="58"/>
        <end position="126"/>
    </location>
</feature>
<name>K3WFU4_GLOUD</name>
<dbReference type="InParanoid" id="K3WFU4"/>
<accession>K3WFU4</accession>